<evidence type="ECO:0000313" key="3">
    <source>
        <dbReference type="EMBL" id="RZS31327.1"/>
    </source>
</evidence>
<organism evidence="3 4">
    <name type="scientific">Herbihabitans rhizosphaerae</name>
    <dbReference type="NCBI Taxonomy" id="1872711"/>
    <lineage>
        <taxon>Bacteria</taxon>
        <taxon>Bacillati</taxon>
        <taxon>Actinomycetota</taxon>
        <taxon>Actinomycetes</taxon>
        <taxon>Pseudonocardiales</taxon>
        <taxon>Pseudonocardiaceae</taxon>
        <taxon>Herbihabitans</taxon>
    </lineage>
</organism>
<evidence type="ECO:0000256" key="2">
    <source>
        <dbReference type="SAM" id="Phobius"/>
    </source>
</evidence>
<feature type="transmembrane region" description="Helical" evidence="2">
    <location>
        <begin position="25"/>
        <end position="48"/>
    </location>
</feature>
<gene>
    <name evidence="3" type="ORF">EV193_11416</name>
</gene>
<evidence type="ECO:0000313" key="4">
    <source>
        <dbReference type="Proteomes" id="UP000294257"/>
    </source>
</evidence>
<accession>A0A4Q7KDQ0</accession>
<feature type="region of interest" description="Disordered" evidence="1">
    <location>
        <begin position="81"/>
        <end position="111"/>
    </location>
</feature>
<proteinExistence type="predicted"/>
<keyword evidence="2" id="KW-0812">Transmembrane</keyword>
<comment type="caution">
    <text evidence="3">The sequence shown here is derived from an EMBL/GenBank/DDBJ whole genome shotgun (WGS) entry which is preliminary data.</text>
</comment>
<dbReference type="AlphaFoldDB" id="A0A4Q7KDQ0"/>
<sequence>MITLGESHAPVLLIGRSANVPVVSLVQTVLVFVGLPLAIYGLVALLTLRSRAASRPRYRPGQDWDYPAVWWTANPAGVGVDRHAGRPTAEATDDSATGEARTAVGGARGSW</sequence>
<keyword evidence="2" id="KW-1133">Transmembrane helix</keyword>
<reference evidence="3 4" key="1">
    <citation type="submission" date="2019-02" db="EMBL/GenBank/DDBJ databases">
        <title>Genomic Encyclopedia of Type Strains, Phase IV (KMG-IV): sequencing the most valuable type-strain genomes for metagenomic binning, comparative biology and taxonomic classification.</title>
        <authorList>
            <person name="Goeker M."/>
        </authorList>
    </citation>
    <scope>NUCLEOTIDE SEQUENCE [LARGE SCALE GENOMIC DNA]</scope>
    <source>
        <strain evidence="3 4">DSM 101727</strain>
    </source>
</reference>
<protein>
    <submittedName>
        <fullName evidence="3">Uncharacterized protein</fullName>
    </submittedName>
</protein>
<dbReference type="EMBL" id="SGWQ01000014">
    <property type="protein sequence ID" value="RZS31327.1"/>
    <property type="molecule type" value="Genomic_DNA"/>
</dbReference>
<keyword evidence="4" id="KW-1185">Reference proteome</keyword>
<dbReference type="Proteomes" id="UP000294257">
    <property type="component" value="Unassembled WGS sequence"/>
</dbReference>
<keyword evidence="2" id="KW-0472">Membrane</keyword>
<evidence type="ECO:0000256" key="1">
    <source>
        <dbReference type="SAM" id="MobiDB-lite"/>
    </source>
</evidence>
<name>A0A4Q7KDQ0_9PSEU</name>